<accession>A0A1Z1WQ19</accession>
<evidence type="ECO:0000313" key="3">
    <source>
        <dbReference type="Proteomes" id="UP000195880"/>
    </source>
</evidence>
<reference evidence="2 3" key="1">
    <citation type="submission" date="2017-05" db="EMBL/GenBank/DDBJ databases">
        <title>Streptomyces alboflavus Genome sequencing and assembly.</title>
        <authorList>
            <person name="Wang Y."/>
            <person name="Du B."/>
            <person name="Ding Y."/>
            <person name="Liu H."/>
            <person name="Hou Q."/>
            <person name="Liu K."/>
            <person name="Wang C."/>
            <person name="Yao L."/>
        </authorList>
    </citation>
    <scope>NUCLEOTIDE SEQUENCE [LARGE SCALE GENOMIC DNA]</scope>
    <source>
        <strain evidence="2 3">MDJK44</strain>
    </source>
</reference>
<dbReference type="AlphaFoldDB" id="A0A1Z1WQ19"/>
<organism evidence="2 3">
    <name type="scientific">Streptomyces alboflavus</name>
    <dbReference type="NCBI Taxonomy" id="67267"/>
    <lineage>
        <taxon>Bacteria</taxon>
        <taxon>Bacillati</taxon>
        <taxon>Actinomycetota</taxon>
        <taxon>Actinomycetes</taxon>
        <taxon>Kitasatosporales</taxon>
        <taxon>Streptomycetaceae</taxon>
        <taxon>Streptomyces</taxon>
    </lineage>
</organism>
<name>A0A1Z1WQ19_9ACTN</name>
<feature type="compositionally biased region" description="Low complexity" evidence="1">
    <location>
        <begin position="59"/>
        <end position="68"/>
    </location>
</feature>
<keyword evidence="3" id="KW-1185">Reference proteome</keyword>
<evidence type="ECO:0000256" key="1">
    <source>
        <dbReference type="SAM" id="MobiDB-lite"/>
    </source>
</evidence>
<dbReference type="KEGG" id="salf:SMD44_07994"/>
<evidence type="ECO:0000313" key="2">
    <source>
        <dbReference type="EMBL" id="ARX88507.1"/>
    </source>
</evidence>
<dbReference type="eggNOG" id="ENOG5032016">
    <property type="taxonomic scope" value="Bacteria"/>
</dbReference>
<gene>
    <name evidence="2" type="ORF">SMD44_07994</name>
</gene>
<dbReference type="EMBL" id="CP021748">
    <property type="protein sequence ID" value="ARX88507.1"/>
    <property type="molecule type" value="Genomic_DNA"/>
</dbReference>
<sequence>MPQQLTMRLDDAGEGAAVFEVDVDADATDLELAAGGGVVARARVSLDRRSTRSSRRSHASPTPARTRS</sequence>
<dbReference type="Proteomes" id="UP000195880">
    <property type="component" value="Chromosome"/>
</dbReference>
<feature type="region of interest" description="Disordered" evidence="1">
    <location>
        <begin position="45"/>
        <end position="68"/>
    </location>
</feature>
<proteinExistence type="predicted"/>
<protein>
    <submittedName>
        <fullName evidence="2">Uncharacterized protein</fullName>
    </submittedName>
</protein>